<dbReference type="EMBL" id="LR134356">
    <property type="protein sequence ID" value="VEG51782.1"/>
    <property type="molecule type" value="Genomic_DNA"/>
</dbReference>
<accession>A0A448IH20</accession>
<proteinExistence type="inferred from homology"/>
<dbReference type="InterPro" id="IPR036165">
    <property type="entry name" value="YefM-like_sf"/>
</dbReference>
<reference evidence="3 4" key="1">
    <citation type="submission" date="2018-12" db="EMBL/GenBank/DDBJ databases">
        <authorList>
            <consortium name="Pathogen Informatics"/>
        </authorList>
    </citation>
    <scope>NUCLEOTIDE SEQUENCE [LARGE SCALE GENOMIC DNA]</scope>
    <source>
        <strain evidence="3 4">NCTC10437</strain>
    </source>
</reference>
<dbReference type="RefSeq" id="WP_048634060.1">
    <property type="nucleotide sequence ID" value="NZ_CVQQ01000016.1"/>
</dbReference>
<evidence type="ECO:0000256" key="1">
    <source>
        <dbReference type="ARBA" id="ARBA00009981"/>
    </source>
</evidence>
<dbReference type="NCBIfam" id="TIGR01552">
    <property type="entry name" value="phd_fam"/>
    <property type="match status" value="1"/>
</dbReference>
<sequence>MESTVTSTEAKNQWSRILAEVERTGASVTITNRGRPVAKLVPLQLAARIFGQLPHLTVPLDFDEPLPEAERSAWGGAEAL</sequence>
<keyword evidence="4" id="KW-1185">Reference proteome</keyword>
<evidence type="ECO:0000313" key="4">
    <source>
        <dbReference type="Proteomes" id="UP000279306"/>
    </source>
</evidence>
<name>A0A448IH20_MYCAU</name>
<dbReference type="Gene3D" id="3.40.1620.10">
    <property type="entry name" value="YefM-like domain"/>
    <property type="match status" value="1"/>
</dbReference>
<evidence type="ECO:0000256" key="2">
    <source>
        <dbReference type="RuleBase" id="RU362080"/>
    </source>
</evidence>
<gene>
    <name evidence="3" type="ORF">NCTC10437_00895</name>
</gene>
<dbReference type="InterPro" id="IPR006442">
    <property type="entry name" value="Antitoxin_Phd/YefM"/>
</dbReference>
<dbReference type="SUPFAM" id="SSF143120">
    <property type="entry name" value="YefM-like"/>
    <property type="match status" value="1"/>
</dbReference>
<dbReference type="AlphaFoldDB" id="A0A448IH20"/>
<dbReference type="KEGG" id="mauu:NCTC10437_00895"/>
<protein>
    <recommendedName>
        <fullName evidence="2">Antitoxin</fullName>
    </recommendedName>
</protein>
<comment type="similarity">
    <text evidence="1 2">Belongs to the phD/YefM antitoxin family.</text>
</comment>
<comment type="function">
    <text evidence="2">Antitoxin component of a type II toxin-antitoxin (TA) system.</text>
</comment>
<evidence type="ECO:0000313" key="3">
    <source>
        <dbReference type="EMBL" id="VEG51782.1"/>
    </source>
</evidence>
<dbReference type="Pfam" id="PF02604">
    <property type="entry name" value="PhdYeFM_antitox"/>
    <property type="match status" value="1"/>
</dbReference>
<organism evidence="3 4">
    <name type="scientific">Mycolicibacterium aurum</name>
    <name type="common">Mycobacterium aurum</name>
    <dbReference type="NCBI Taxonomy" id="1791"/>
    <lineage>
        <taxon>Bacteria</taxon>
        <taxon>Bacillati</taxon>
        <taxon>Actinomycetota</taxon>
        <taxon>Actinomycetes</taxon>
        <taxon>Mycobacteriales</taxon>
        <taxon>Mycobacteriaceae</taxon>
        <taxon>Mycolicibacterium</taxon>
    </lineage>
</organism>
<dbReference type="OrthoDB" id="557859at2"/>
<dbReference type="Proteomes" id="UP000279306">
    <property type="component" value="Chromosome"/>
</dbReference>